<dbReference type="AlphaFoldDB" id="U2FDP5"/>
<dbReference type="Proteomes" id="UP000003861">
    <property type="component" value="Unassembled WGS sequence"/>
</dbReference>
<organism evidence="1 2">
    <name type="scientific">Halorhabdus tiamatea SARL4B</name>
    <dbReference type="NCBI Taxonomy" id="1033806"/>
    <lineage>
        <taxon>Archaea</taxon>
        <taxon>Methanobacteriati</taxon>
        <taxon>Methanobacteriota</taxon>
        <taxon>Stenosarchaea group</taxon>
        <taxon>Halobacteria</taxon>
        <taxon>Halobacteriales</taxon>
        <taxon>Haloarculaceae</taxon>
        <taxon>Halorhabdus</taxon>
    </lineage>
</organism>
<gene>
    <name evidence="1" type="ORF">HLRTI_001513</name>
</gene>
<sequence length="382" mass="41945">MGVKKVADADSTKVSEQVTYAAGQLRERLGEIDEALPHAGVVQDDDRRALLSWLATIYGDDITETELYRDLVATESTDSLTEAVQHGNVSQMQYAVGLVNGDDDASETNTQAWMRDAVLDEAYVGMVVGGMGTGKTAFAADRADDWHMATRGRVATNVRSLAERNDVPEFVDDWDGLEAFFKEARTDVLFVLDETDQYLSGKGENQQRGDALANALKLVRKGEAPEGTQRGILLVGQSIKGATKELRRLVSMNGHLWRKTAKTTVEVYDDVTSGELDRMHPVKVIQGVQDARWDFHSGEESTFDFDGALDDGDGDQDGNAGELTRDQAIAQVIRAYKPWSDDTGVTMREAGTIVDKSAGWVSDRINEWRGGQHRDLVNDPTA</sequence>
<protein>
    <submittedName>
        <fullName evidence="1">Zonular occludens toxin protein</fullName>
    </submittedName>
</protein>
<dbReference type="Gene3D" id="3.40.50.300">
    <property type="entry name" value="P-loop containing nucleotide triphosphate hydrolases"/>
    <property type="match status" value="1"/>
</dbReference>
<accession>U2FDP5</accession>
<dbReference type="EMBL" id="AFNT02000015">
    <property type="protein sequence ID" value="ERJ06434.1"/>
    <property type="molecule type" value="Genomic_DNA"/>
</dbReference>
<evidence type="ECO:0000313" key="2">
    <source>
        <dbReference type="Proteomes" id="UP000003861"/>
    </source>
</evidence>
<comment type="caution">
    <text evidence="1">The sequence shown here is derived from an EMBL/GenBank/DDBJ whole genome shotgun (WGS) entry which is preliminary data.</text>
</comment>
<dbReference type="STRING" id="1033806.HTIA_2214"/>
<name>U2FDP5_9EURY</name>
<evidence type="ECO:0000313" key="1">
    <source>
        <dbReference type="EMBL" id="ERJ06434.1"/>
    </source>
</evidence>
<dbReference type="eggNOG" id="arCOG08166">
    <property type="taxonomic scope" value="Archaea"/>
</dbReference>
<dbReference type="InterPro" id="IPR027417">
    <property type="entry name" value="P-loop_NTPase"/>
</dbReference>
<reference evidence="1 2" key="2">
    <citation type="journal article" date="2013" name="PLoS ONE">
        <title>INDIGO - INtegrated Data Warehouse of MIcrobial GenOmes with Examples from the Red Sea Extremophiles.</title>
        <authorList>
            <person name="Alam I."/>
            <person name="Antunes A."/>
            <person name="Kamau A.A."/>
            <person name="Ba Alawi W."/>
            <person name="Kalkatawi M."/>
            <person name="Stingl U."/>
            <person name="Bajic V.B."/>
        </authorList>
    </citation>
    <scope>NUCLEOTIDE SEQUENCE [LARGE SCALE GENOMIC DNA]</scope>
    <source>
        <strain evidence="1 2">SARL4B</strain>
    </source>
</reference>
<reference evidence="1 2" key="1">
    <citation type="journal article" date="2011" name="J. Bacteriol.">
        <title>Genome sequence of Halorhabdus tiamatea, the first archaeon isolated from a deep-sea anoxic brine lake.</title>
        <authorList>
            <person name="Antunes A."/>
            <person name="Alam I."/>
            <person name="Bajic V.B."/>
            <person name="Stingl U."/>
        </authorList>
    </citation>
    <scope>NUCLEOTIDE SEQUENCE [LARGE SCALE GENOMIC DNA]</scope>
    <source>
        <strain evidence="1 2">SARL4B</strain>
    </source>
</reference>
<proteinExistence type="predicted"/>